<evidence type="ECO:0000256" key="1">
    <source>
        <dbReference type="ARBA" id="ARBA00023002"/>
    </source>
</evidence>
<dbReference type="SUPFAM" id="SSF51735">
    <property type="entry name" value="NAD(P)-binding Rossmann-fold domains"/>
    <property type="match status" value="1"/>
</dbReference>
<dbReference type="InterPro" id="IPR036291">
    <property type="entry name" value="NAD(P)-bd_dom_sf"/>
</dbReference>
<comment type="caution">
    <text evidence="2">The sequence shown here is derived from an EMBL/GenBank/DDBJ whole genome shotgun (WGS) entry which is preliminary data.</text>
</comment>
<accession>A0A9P4Q5Q2</accession>
<dbReference type="Proteomes" id="UP000799441">
    <property type="component" value="Unassembled WGS sequence"/>
</dbReference>
<proteinExistence type="predicted"/>
<protein>
    <submittedName>
        <fullName evidence="2">NAD(P)-binding protein</fullName>
    </submittedName>
</protein>
<dbReference type="EMBL" id="MU003822">
    <property type="protein sequence ID" value="KAF2718639.1"/>
    <property type="molecule type" value="Genomic_DNA"/>
</dbReference>
<dbReference type="Gene3D" id="3.40.50.720">
    <property type="entry name" value="NAD(P)-binding Rossmann-like Domain"/>
    <property type="match status" value="1"/>
</dbReference>
<dbReference type="InterPro" id="IPR002347">
    <property type="entry name" value="SDR_fam"/>
</dbReference>
<dbReference type="OrthoDB" id="191139at2759"/>
<keyword evidence="3" id="KW-1185">Reference proteome</keyword>
<dbReference type="PANTHER" id="PTHR43157:SF31">
    <property type="entry name" value="PHOSPHATIDYLINOSITOL-GLYCAN BIOSYNTHESIS CLASS F PROTEIN"/>
    <property type="match status" value="1"/>
</dbReference>
<dbReference type="PANTHER" id="PTHR43157">
    <property type="entry name" value="PHOSPHATIDYLINOSITOL-GLYCAN BIOSYNTHESIS CLASS F PROTEIN-RELATED"/>
    <property type="match status" value="1"/>
</dbReference>
<dbReference type="Pfam" id="PF00106">
    <property type="entry name" value="adh_short"/>
    <property type="match status" value="1"/>
</dbReference>
<gene>
    <name evidence="2" type="ORF">K431DRAFT_253014</name>
</gene>
<sequence length="329" mass="35723">MFGTSDKFDPSKDIPDLTGKVYIVTGGTKGIGFGICAHILEHNPEKLYILGSRDESLCEAYAELKVYGDVSAKVEPIKCDLNNLNEVHEVARKLLSELQRLDALVLNAGLGVGPYELSKDGIDTHMQVNVIAQHHLMMLLLPKLLATPDSRIVMQSSEFHRIGTSGIEFASVEELNQDIGATKLYARTKLALVLIQQALMRRKASSKLGLQSGKAPWIITTHPGAVSTDQQEQAVEAYGAIGKIGVAAVRPFMKDALSEGCRPALYAATDGDISSGRFDGTYIVPDKAVNDISQQAKDEQLQEKCVKLVEGILKDKLGSVISYDLVSQN</sequence>
<name>A0A9P4Q5Q2_9PEZI</name>
<dbReference type="PRINTS" id="PR00081">
    <property type="entry name" value="GDHRDH"/>
</dbReference>
<evidence type="ECO:0000313" key="3">
    <source>
        <dbReference type="Proteomes" id="UP000799441"/>
    </source>
</evidence>
<reference evidence="2" key="1">
    <citation type="journal article" date="2020" name="Stud. Mycol.">
        <title>101 Dothideomycetes genomes: a test case for predicting lifestyles and emergence of pathogens.</title>
        <authorList>
            <person name="Haridas S."/>
            <person name="Albert R."/>
            <person name="Binder M."/>
            <person name="Bloem J."/>
            <person name="Labutti K."/>
            <person name="Salamov A."/>
            <person name="Andreopoulos B."/>
            <person name="Baker S."/>
            <person name="Barry K."/>
            <person name="Bills G."/>
            <person name="Bluhm B."/>
            <person name="Cannon C."/>
            <person name="Castanera R."/>
            <person name="Culley D."/>
            <person name="Daum C."/>
            <person name="Ezra D."/>
            <person name="Gonzalez J."/>
            <person name="Henrissat B."/>
            <person name="Kuo A."/>
            <person name="Liang C."/>
            <person name="Lipzen A."/>
            <person name="Lutzoni F."/>
            <person name="Magnuson J."/>
            <person name="Mondo S."/>
            <person name="Nolan M."/>
            <person name="Ohm R."/>
            <person name="Pangilinan J."/>
            <person name="Park H.-J."/>
            <person name="Ramirez L."/>
            <person name="Alfaro M."/>
            <person name="Sun H."/>
            <person name="Tritt A."/>
            <person name="Yoshinaga Y."/>
            <person name="Zwiers L.-H."/>
            <person name="Turgeon B."/>
            <person name="Goodwin S."/>
            <person name="Spatafora J."/>
            <person name="Crous P."/>
            <person name="Grigoriev I."/>
        </authorList>
    </citation>
    <scope>NUCLEOTIDE SEQUENCE</scope>
    <source>
        <strain evidence="2">CBS 116435</strain>
    </source>
</reference>
<dbReference type="AlphaFoldDB" id="A0A9P4Q5Q2"/>
<evidence type="ECO:0000313" key="2">
    <source>
        <dbReference type="EMBL" id="KAF2718639.1"/>
    </source>
</evidence>
<dbReference type="GO" id="GO:0016491">
    <property type="term" value="F:oxidoreductase activity"/>
    <property type="evidence" value="ECO:0007669"/>
    <property type="project" value="UniProtKB-KW"/>
</dbReference>
<organism evidence="2 3">
    <name type="scientific">Polychaeton citri CBS 116435</name>
    <dbReference type="NCBI Taxonomy" id="1314669"/>
    <lineage>
        <taxon>Eukaryota</taxon>
        <taxon>Fungi</taxon>
        <taxon>Dikarya</taxon>
        <taxon>Ascomycota</taxon>
        <taxon>Pezizomycotina</taxon>
        <taxon>Dothideomycetes</taxon>
        <taxon>Dothideomycetidae</taxon>
        <taxon>Capnodiales</taxon>
        <taxon>Capnodiaceae</taxon>
        <taxon>Polychaeton</taxon>
    </lineage>
</organism>
<keyword evidence="1" id="KW-0560">Oxidoreductase</keyword>